<protein>
    <submittedName>
        <fullName evidence="1">Uncharacterized protein</fullName>
    </submittedName>
</protein>
<evidence type="ECO:0000313" key="1">
    <source>
        <dbReference type="EMBL" id="VVD04158.1"/>
    </source>
</evidence>
<evidence type="ECO:0000313" key="2">
    <source>
        <dbReference type="Proteomes" id="UP000324832"/>
    </source>
</evidence>
<sequence>MKYQDSRIVNASLPPRLAGEGRTVMFRAVSVGWKKYWWGTEAHVKNTWTFRCRKQNGFSLSTVSIKVALPSLSTLT</sequence>
<gene>
    <name evidence="1" type="ORF">LSINAPIS_LOCUS13979</name>
</gene>
<organism evidence="1 2">
    <name type="scientific">Leptidea sinapis</name>
    <dbReference type="NCBI Taxonomy" id="189913"/>
    <lineage>
        <taxon>Eukaryota</taxon>
        <taxon>Metazoa</taxon>
        <taxon>Ecdysozoa</taxon>
        <taxon>Arthropoda</taxon>
        <taxon>Hexapoda</taxon>
        <taxon>Insecta</taxon>
        <taxon>Pterygota</taxon>
        <taxon>Neoptera</taxon>
        <taxon>Endopterygota</taxon>
        <taxon>Lepidoptera</taxon>
        <taxon>Glossata</taxon>
        <taxon>Ditrysia</taxon>
        <taxon>Papilionoidea</taxon>
        <taxon>Pieridae</taxon>
        <taxon>Dismorphiinae</taxon>
        <taxon>Leptidea</taxon>
    </lineage>
</organism>
<name>A0A5E4R4I4_9NEOP</name>
<dbReference type="AlphaFoldDB" id="A0A5E4R4I4"/>
<reference evidence="1 2" key="1">
    <citation type="submission" date="2017-07" db="EMBL/GenBank/DDBJ databases">
        <authorList>
            <person name="Talla V."/>
            <person name="Backstrom N."/>
        </authorList>
    </citation>
    <scope>NUCLEOTIDE SEQUENCE [LARGE SCALE GENOMIC DNA]</scope>
</reference>
<keyword evidence="2" id="KW-1185">Reference proteome</keyword>
<dbReference type="EMBL" id="FZQP02006836">
    <property type="protein sequence ID" value="VVD04158.1"/>
    <property type="molecule type" value="Genomic_DNA"/>
</dbReference>
<accession>A0A5E4R4I4</accession>
<dbReference type="Proteomes" id="UP000324832">
    <property type="component" value="Unassembled WGS sequence"/>
</dbReference>
<proteinExistence type="predicted"/>